<dbReference type="Proteomes" id="UP001158076">
    <property type="component" value="Unassembled WGS sequence"/>
</dbReference>
<dbReference type="EMBL" id="JAODZE010000008">
    <property type="protein sequence ID" value="MDH0146555.1"/>
    <property type="molecule type" value="Genomic_DNA"/>
</dbReference>
<keyword evidence="3 5" id="KW-0238">DNA-binding</keyword>
<dbReference type="PROSITE" id="PS51898">
    <property type="entry name" value="TYR_RECOMBINASE"/>
    <property type="match status" value="1"/>
</dbReference>
<reference evidence="10" key="3">
    <citation type="submission" date="2022-09" db="EMBL/GenBank/DDBJ databases">
        <title>Intensive care unit water sources are persistently colonized with multi-drug resistant bacteria and are the site of extensive horizontal gene transfer of antibiotic resistance genes.</title>
        <authorList>
            <person name="Diorio-Toth L."/>
        </authorList>
    </citation>
    <scope>NUCLEOTIDE SEQUENCE</scope>
    <source>
        <strain evidence="10">GD04147</strain>
    </source>
</reference>
<dbReference type="GO" id="GO:0003677">
    <property type="term" value="F:DNA binding"/>
    <property type="evidence" value="ECO:0007669"/>
    <property type="project" value="UniProtKB-UniRule"/>
</dbReference>
<dbReference type="Gene3D" id="1.10.150.130">
    <property type="match status" value="1"/>
</dbReference>
<gene>
    <name evidence="9" type="ORF">G7024_22675</name>
    <name evidence="10" type="ORF">N7335_09155</name>
    <name evidence="8" type="ORF">UIB01_02740</name>
</gene>
<feature type="domain" description="Tyr recombinase" evidence="6">
    <location>
        <begin position="135"/>
        <end position="318"/>
    </location>
</feature>
<dbReference type="GeneID" id="83642157"/>
<dbReference type="Gene3D" id="1.10.443.10">
    <property type="entry name" value="Intergrase catalytic core"/>
    <property type="match status" value="1"/>
</dbReference>
<dbReference type="PANTHER" id="PTHR30349:SF64">
    <property type="entry name" value="PROPHAGE INTEGRASE INTD-RELATED"/>
    <property type="match status" value="1"/>
</dbReference>
<evidence type="ECO:0000256" key="4">
    <source>
        <dbReference type="ARBA" id="ARBA00023172"/>
    </source>
</evidence>
<dbReference type="Proteomes" id="UP001138621">
    <property type="component" value="Unassembled WGS sequence"/>
</dbReference>
<protein>
    <submittedName>
        <fullName evidence="8 9">Integrase</fullName>
    </submittedName>
</protein>
<dbReference type="RefSeq" id="WP_011914410.1">
    <property type="nucleotide sequence ID" value="NZ_BCAJ01000055.1"/>
</dbReference>
<dbReference type="OrthoDB" id="9057547at2"/>
<evidence type="ECO:0000256" key="2">
    <source>
        <dbReference type="ARBA" id="ARBA00022908"/>
    </source>
</evidence>
<evidence type="ECO:0000256" key="3">
    <source>
        <dbReference type="ARBA" id="ARBA00023125"/>
    </source>
</evidence>
<dbReference type="GO" id="GO:0006310">
    <property type="term" value="P:DNA recombination"/>
    <property type="evidence" value="ECO:0007669"/>
    <property type="project" value="UniProtKB-KW"/>
</dbReference>
<proteinExistence type="inferred from homology"/>
<dbReference type="EMBL" id="CP007509">
    <property type="protein sequence ID" value="AHY45067.1"/>
    <property type="molecule type" value="Genomic_DNA"/>
</dbReference>
<evidence type="ECO:0000256" key="5">
    <source>
        <dbReference type="PROSITE-ProRule" id="PRU01248"/>
    </source>
</evidence>
<evidence type="ECO:0000259" key="7">
    <source>
        <dbReference type="PROSITE" id="PS51900"/>
    </source>
</evidence>
<dbReference type="KEGG" id="pstu:UIB01_02740"/>
<dbReference type="InterPro" id="IPR050090">
    <property type="entry name" value="Tyrosine_recombinase_XerCD"/>
</dbReference>
<keyword evidence="2" id="KW-0229">DNA integration</keyword>
<dbReference type="InterPro" id="IPR010998">
    <property type="entry name" value="Integrase_recombinase_N"/>
</dbReference>
<dbReference type="PROSITE" id="PS51900">
    <property type="entry name" value="CB"/>
    <property type="match status" value="1"/>
</dbReference>
<evidence type="ECO:0000259" key="6">
    <source>
        <dbReference type="PROSITE" id="PS51898"/>
    </source>
</evidence>
<dbReference type="Pfam" id="PF00589">
    <property type="entry name" value="Phage_integrase"/>
    <property type="match status" value="1"/>
</dbReference>
<dbReference type="GO" id="GO:0015074">
    <property type="term" value="P:DNA integration"/>
    <property type="evidence" value="ECO:0007669"/>
    <property type="project" value="UniProtKB-KW"/>
</dbReference>
<dbReference type="Proteomes" id="UP000025238">
    <property type="component" value="Chromosome"/>
</dbReference>
<dbReference type="InterPro" id="IPR013762">
    <property type="entry name" value="Integrase-like_cat_sf"/>
</dbReference>
<dbReference type="CDD" id="cd00397">
    <property type="entry name" value="DNA_BRE_C"/>
    <property type="match status" value="1"/>
</dbReference>
<reference evidence="8 11" key="1">
    <citation type="submission" date="2014-03" db="EMBL/GenBank/DDBJ databases">
        <title>Complete genome sequence of Pseudomonas stutzeri 19SMN4.</title>
        <authorList>
            <person name="Brunet-Galmes I."/>
            <person name="Nogales B."/>
            <person name="Busquets A."/>
            <person name="Pena A."/>
            <person name="Gomila M."/>
            <person name="Garcia-Valdes E."/>
            <person name="Lalucat J."/>
            <person name="Bennasar A."/>
            <person name="Bosch R."/>
        </authorList>
    </citation>
    <scope>NUCLEOTIDE SEQUENCE [LARGE SCALE GENOMIC DNA]</scope>
    <source>
        <strain evidence="8 11">19SMN4</strain>
    </source>
</reference>
<evidence type="ECO:0000256" key="1">
    <source>
        <dbReference type="ARBA" id="ARBA00008857"/>
    </source>
</evidence>
<dbReference type="PATRIC" id="fig|316.97.peg.557"/>
<evidence type="ECO:0000313" key="10">
    <source>
        <dbReference type="EMBL" id="MDH0146555.1"/>
    </source>
</evidence>
<sequence length="339" mass="37965">MTTTPLHKQVLSRYSSVQAWLELLGNLGRAPATLDAYGRALAHYLLHCEGSGLKPESATFEQVTLYIRELLPGAKSAVANSTLHQRLTAIRLWYDHLVFQGLCEHNPVPRGQHGRLAQVPGHGGFVRGLLPRLIKLPDIPTDEQWRHFLSIAARSSIRDRLMLSLAYFGALRRAELVALRIEDLDVAHRLISVRAETTKGKRSRVVCYSPDIAPVLIEHLHALRGAGWMRGSLFRSASDRNRGSPLSRWAWSKTVEGWAKEAKLSHLSTHTFRHLRLTHLARAGWKLHELTTYAGHRDPKTTLIYLHLSGADLTAKMAHSVGSLDARMFCELFGSEALL</sequence>
<accession>A0A023WXZ2</accession>
<evidence type="ECO:0000313" key="9">
    <source>
        <dbReference type="EMBL" id="MBA1307197.1"/>
    </source>
</evidence>
<dbReference type="PANTHER" id="PTHR30349">
    <property type="entry name" value="PHAGE INTEGRASE-RELATED"/>
    <property type="match status" value="1"/>
</dbReference>
<dbReference type="InterPro" id="IPR011010">
    <property type="entry name" value="DNA_brk_join_enz"/>
</dbReference>
<feature type="domain" description="Core-binding (CB)" evidence="7">
    <location>
        <begin position="11"/>
        <end position="98"/>
    </location>
</feature>
<dbReference type="InterPro" id="IPR002104">
    <property type="entry name" value="Integrase_catalytic"/>
</dbReference>
<evidence type="ECO:0000313" key="11">
    <source>
        <dbReference type="Proteomes" id="UP000025238"/>
    </source>
</evidence>
<reference evidence="9" key="2">
    <citation type="submission" date="2020-02" db="EMBL/GenBank/DDBJ databases">
        <title>Synteny-based analysis reveals conserved mechanism for high triclosan tolerance in Pseudomonas, as well as instances of horizontal transfer.</title>
        <authorList>
            <person name="Mcfarland A.G."/>
            <person name="Bertucci H.K."/>
            <person name="Litmann E."/>
            <person name="Shen J."/>
            <person name="Huttenhower C."/>
            <person name="Hartmann E.M."/>
        </authorList>
    </citation>
    <scope>NUCLEOTIDE SEQUENCE</scope>
    <source>
        <strain evidence="9">109A1</strain>
    </source>
</reference>
<organism evidence="8 11">
    <name type="scientific">Stutzerimonas stutzeri</name>
    <name type="common">Pseudomonas stutzeri</name>
    <dbReference type="NCBI Taxonomy" id="316"/>
    <lineage>
        <taxon>Bacteria</taxon>
        <taxon>Pseudomonadati</taxon>
        <taxon>Pseudomonadota</taxon>
        <taxon>Gammaproteobacteria</taxon>
        <taxon>Pseudomonadales</taxon>
        <taxon>Pseudomonadaceae</taxon>
        <taxon>Stutzerimonas</taxon>
    </lineage>
</organism>
<name>A0A023WXZ2_STUST</name>
<keyword evidence="4" id="KW-0233">DNA recombination</keyword>
<dbReference type="InterPro" id="IPR044068">
    <property type="entry name" value="CB"/>
</dbReference>
<evidence type="ECO:0000313" key="8">
    <source>
        <dbReference type="EMBL" id="AHY45067.1"/>
    </source>
</evidence>
<comment type="similarity">
    <text evidence="1">Belongs to the 'phage' integrase family.</text>
</comment>
<dbReference type="EMBL" id="JAAMRD010000028">
    <property type="protein sequence ID" value="MBA1307197.1"/>
    <property type="molecule type" value="Genomic_DNA"/>
</dbReference>
<dbReference type="AlphaFoldDB" id="A0A023WXZ2"/>
<dbReference type="SUPFAM" id="SSF56349">
    <property type="entry name" value="DNA breaking-rejoining enzymes"/>
    <property type="match status" value="1"/>
</dbReference>